<proteinExistence type="predicted"/>
<sequence length="1008" mass="113199">MAQFRSPLSIRVGSTSERGHKESNRWATIKPSLVQGLKVTQMALDGLPIPGAKGCVCLILHFIETADLASSNAEALESLQSRLEGLKEVLLPIYACKAVDNVPDDVRKDVENLAMCVIPFMEWDYEYVGQHMTHRNLDKLAEQWKPKLERTHKKRLFIHRLLNAKDDSETLNIFASAVEQAIQDFLIITTTNGRTAAFREDIKNRDARTLHLLPRAPTASYDSVRTGGANGCLKGTRVSILNNIREWATSTNPNQAPIFWLNGLAGIGKTTIAHTMALKLDAEGLLGASFIFLRADDQLKDARLVFPTLAFQLAHFSSHFRTGLVEVLELNPDYGSKQLEIQFQKLILQPFSAISLSAPIILILDALDECEPEKLTSELLRILLHNIRNVPFLRVFITSRPEGYIREALGQVDSSSPHQKLVLHEDIHAEEVEHDIRLFLKLRLQDVWNERTKQISVRWPSEGDLEKLVKQSGKLFVYAATAVRFIVGNRTFNLDRQLSTLLSVKIGHVPNGEPYRQLDGLYLQILGTILTDSSDEYYTQRFRRIVGTIVLLERPLPLVSLAKFLGDYSVAEILDTLYHLHSIVIVPVVDSEAPRTYHLSFPNFITNANRCTNPTPYINPSHQAKYLFDRCLAIMERSFGPVRAGSLDKKGNSSALQVQDATATEEVIPLEEDLSTDGDKHSAQTHASLEDDSEYFNLEAETRYSENYWCRHLMNIPSGNKEVAISLERFIFHSGCSHQFQAFLQETAKRLFAQLFPDAHLVYSFGKRLNPEGLTGAIRQPPTSGITGIPPQPVKSVPPLDKARIDFNHHYWPEPCNLPPKIPFAIDAKNFWPVVGARLGFMQSPASDTEPARLDPIIGLQIWNCSMTQIAPFDQSYIYVEHNRPTLQRYLQDQKLFSAQLKMISQSNQGNMPPAGPAPGFRPPGLVAPLFPQSGSDPPTMLSPQQQQQTLMHRQALQKQQQQQMQMPLGPQGQRAPLPHTDSQHAGQMPHQPNINPCYLKGAKSSAF</sequence>
<dbReference type="EMBL" id="JAACJJ010000028">
    <property type="protein sequence ID" value="KAF5320983.1"/>
    <property type="molecule type" value="Genomic_DNA"/>
</dbReference>
<name>A0A8H5F2I7_9AGAR</name>
<reference evidence="4 5" key="1">
    <citation type="journal article" date="2020" name="ISME J.">
        <title>Uncovering the hidden diversity of litter-decomposition mechanisms in mushroom-forming fungi.</title>
        <authorList>
            <person name="Floudas D."/>
            <person name="Bentzer J."/>
            <person name="Ahren D."/>
            <person name="Johansson T."/>
            <person name="Persson P."/>
            <person name="Tunlid A."/>
        </authorList>
    </citation>
    <scope>NUCLEOTIDE SEQUENCE [LARGE SCALE GENOMIC DNA]</scope>
    <source>
        <strain evidence="4 5">CBS 101986</strain>
    </source>
</reference>
<feature type="compositionally biased region" description="Polar residues" evidence="2">
    <location>
        <begin position="933"/>
        <end position="952"/>
    </location>
</feature>
<dbReference type="PANTHER" id="PTHR10039:SF14">
    <property type="entry name" value="NACHT DOMAIN-CONTAINING PROTEIN"/>
    <property type="match status" value="1"/>
</dbReference>
<feature type="domain" description="NACHT" evidence="3">
    <location>
        <begin position="257"/>
        <end position="401"/>
    </location>
</feature>
<evidence type="ECO:0000313" key="4">
    <source>
        <dbReference type="EMBL" id="KAF5320983.1"/>
    </source>
</evidence>
<dbReference type="PROSITE" id="PS50837">
    <property type="entry name" value="NACHT"/>
    <property type="match status" value="1"/>
</dbReference>
<evidence type="ECO:0000256" key="1">
    <source>
        <dbReference type="ARBA" id="ARBA00022737"/>
    </source>
</evidence>
<dbReference type="AlphaFoldDB" id="A0A8H5F2I7"/>
<accession>A0A8H5F2I7</accession>
<dbReference type="InterPro" id="IPR007111">
    <property type="entry name" value="NACHT_NTPase"/>
</dbReference>
<dbReference type="InterPro" id="IPR056884">
    <property type="entry name" value="NPHP3-like_N"/>
</dbReference>
<feature type="region of interest" description="Disordered" evidence="2">
    <location>
        <begin position="932"/>
        <end position="1008"/>
    </location>
</feature>
<dbReference type="OrthoDB" id="674604at2759"/>
<dbReference type="Gene3D" id="3.40.50.300">
    <property type="entry name" value="P-loop containing nucleotide triphosphate hydrolases"/>
    <property type="match status" value="1"/>
</dbReference>
<gene>
    <name evidence="4" type="ORF">D9619_001411</name>
</gene>
<dbReference type="SUPFAM" id="SSF52540">
    <property type="entry name" value="P-loop containing nucleoside triphosphate hydrolases"/>
    <property type="match status" value="1"/>
</dbReference>
<evidence type="ECO:0000313" key="5">
    <source>
        <dbReference type="Proteomes" id="UP000567179"/>
    </source>
</evidence>
<keyword evidence="5" id="KW-1185">Reference proteome</keyword>
<feature type="compositionally biased region" description="Low complexity" evidence="2">
    <location>
        <begin position="955"/>
        <end position="974"/>
    </location>
</feature>
<dbReference type="Pfam" id="PF24883">
    <property type="entry name" value="NPHP3_N"/>
    <property type="match status" value="1"/>
</dbReference>
<keyword evidence="1" id="KW-0677">Repeat</keyword>
<dbReference type="InterPro" id="IPR027417">
    <property type="entry name" value="P-loop_NTPase"/>
</dbReference>
<comment type="caution">
    <text evidence="4">The sequence shown here is derived from an EMBL/GenBank/DDBJ whole genome shotgun (WGS) entry which is preliminary data.</text>
</comment>
<dbReference type="Proteomes" id="UP000567179">
    <property type="component" value="Unassembled WGS sequence"/>
</dbReference>
<organism evidence="4 5">
    <name type="scientific">Psilocybe cf. subviscida</name>
    <dbReference type="NCBI Taxonomy" id="2480587"/>
    <lineage>
        <taxon>Eukaryota</taxon>
        <taxon>Fungi</taxon>
        <taxon>Dikarya</taxon>
        <taxon>Basidiomycota</taxon>
        <taxon>Agaricomycotina</taxon>
        <taxon>Agaricomycetes</taxon>
        <taxon>Agaricomycetidae</taxon>
        <taxon>Agaricales</taxon>
        <taxon>Agaricineae</taxon>
        <taxon>Strophariaceae</taxon>
        <taxon>Psilocybe</taxon>
    </lineage>
</organism>
<dbReference type="PANTHER" id="PTHR10039">
    <property type="entry name" value="AMELOGENIN"/>
    <property type="match status" value="1"/>
</dbReference>
<evidence type="ECO:0000259" key="3">
    <source>
        <dbReference type="PROSITE" id="PS50837"/>
    </source>
</evidence>
<protein>
    <recommendedName>
        <fullName evidence="3">NACHT domain-containing protein</fullName>
    </recommendedName>
</protein>
<evidence type="ECO:0000256" key="2">
    <source>
        <dbReference type="SAM" id="MobiDB-lite"/>
    </source>
</evidence>